<keyword evidence="2" id="KW-1185">Reference proteome</keyword>
<evidence type="ECO:0000313" key="1">
    <source>
        <dbReference type="EMBL" id="MCP2168050.1"/>
    </source>
</evidence>
<dbReference type="EMBL" id="JAMTCK010000012">
    <property type="protein sequence ID" value="MCP2168050.1"/>
    <property type="molecule type" value="Genomic_DNA"/>
</dbReference>
<dbReference type="RefSeq" id="WP_253775520.1">
    <property type="nucleotide sequence ID" value="NZ_JAMTCK010000012.1"/>
</dbReference>
<evidence type="ECO:0000313" key="2">
    <source>
        <dbReference type="Proteomes" id="UP001206128"/>
    </source>
</evidence>
<organism evidence="1 2">
    <name type="scientific">Goodfellowiella coeruleoviolacea</name>
    <dbReference type="NCBI Taxonomy" id="334858"/>
    <lineage>
        <taxon>Bacteria</taxon>
        <taxon>Bacillati</taxon>
        <taxon>Actinomycetota</taxon>
        <taxon>Actinomycetes</taxon>
        <taxon>Pseudonocardiales</taxon>
        <taxon>Pseudonocardiaceae</taxon>
        <taxon>Goodfellowiella</taxon>
    </lineage>
</organism>
<proteinExistence type="predicted"/>
<sequence>MNVPTKIALAVGGGYLLGRQRKAKLAVGLGLWLVGRRLADFDPKKLLQGLGRELAATPQVAGLRDELRTTVRTAGRAASDALLNQGIGRLADGLHQRTEGLRQLAGAVPGGAGERGGQRG</sequence>
<name>A0AAE3KI32_9PSEU</name>
<comment type="caution">
    <text evidence="1">The sequence shown here is derived from an EMBL/GenBank/DDBJ whole genome shotgun (WGS) entry which is preliminary data.</text>
</comment>
<reference evidence="1" key="1">
    <citation type="submission" date="2022-06" db="EMBL/GenBank/DDBJ databases">
        <title>Genomic Encyclopedia of Archaeal and Bacterial Type Strains, Phase II (KMG-II): from individual species to whole genera.</title>
        <authorList>
            <person name="Goeker M."/>
        </authorList>
    </citation>
    <scope>NUCLEOTIDE SEQUENCE</scope>
    <source>
        <strain evidence="1">DSM 43935</strain>
    </source>
</reference>
<accession>A0AAE3KI32</accession>
<gene>
    <name evidence="1" type="ORF">LX83_004924</name>
</gene>
<dbReference type="Proteomes" id="UP001206128">
    <property type="component" value="Unassembled WGS sequence"/>
</dbReference>
<dbReference type="AlphaFoldDB" id="A0AAE3KI32"/>
<protein>
    <submittedName>
        <fullName evidence="1">Uncharacterized protein</fullName>
    </submittedName>
</protein>